<keyword evidence="6" id="KW-0411">Iron-sulfur</keyword>
<dbReference type="PANTHER" id="PTHR11228:SF7">
    <property type="entry name" value="PQQA PEPTIDE CYCLASE"/>
    <property type="match status" value="1"/>
</dbReference>
<feature type="domain" description="Radical SAM core" evidence="7">
    <location>
        <begin position="27"/>
        <end position="259"/>
    </location>
</feature>
<evidence type="ECO:0000256" key="2">
    <source>
        <dbReference type="ARBA" id="ARBA00022485"/>
    </source>
</evidence>
<dbReference type="SFLD" id="SFLDS00029">
    <property type="entry name" value="Radical_SAM"/>
    <property type="match status" value="1"/>
</dbReference>
<evidence type="ECO:0000313" key="9">
    <source>
        <dbReference type="Proteomes" id="UP000477488"/>
    </source>
</evidence>
<dbReference type="InterPro" id="IPR007197">
    <property type="entry name" value="rSAM"/>
</dbReference>
<dbReference type="PROSITE" id="PS51918">
    <property type="entry name" value="RADICAL_SAM"/>
    <property type="match status" value="1"/>
</dbReference>
<protein>
    <submittedName>
        <fullName evidence="8">Radical SAM protein</fullName>
    </submittedName>
</protein>
<dbReference type="GO" id="GO:0051536">
    <property type="term" value="F:iron-sulfur cluster binding"/>
    <property type="evidence" value="ECO:0007669"/>
    <property type="project" value="UniProtKB-KW"/>
</dbReference>
<organism evidence="8 9">
    <name type="scientific">Desulfovibrio porci</name>
    <dbReference type="NCBI Taxonomy" id="2605782"/>
    <lineage>
        <taxon>Bacteria</taxon>
        <taxon>Pseudomonadati</taxon>
        <taxon>Thermodesulfobacteriota</taxon>
        <taxon>Desulfovibrionia</taxon>
        <taxon>Desulfovibrionales</taxon>
        <taxon>Desulfovibrionaceae</taxon>
        <taxon>Desulfovibrio</taxon>
    </lineage>
</organism>
<dbReference type="InterPro" id="IPR013785">
    <property type="entry name" value="Aldolase_TIM"/>
</dbReference>
<dbReference type="SFLD" id="SFLDG01067">
    <property type="entry name" value="SPASM/twitch_domain_containing"/>
    <property type="match status" value="1"/>
</dbReference>
<sequence length="355" mass="38584">MPENDLLQNPAFRAPGLGERLRELFLGEKRPLDCVQVEVTSCCAGRCVYCPHTTQTGSWRSRHMPDEVFAALWPLLRRSGRAHLQGWGEPLLHPRFFDFAALARKAGCRVSSTSCGLHMDADLAARLVESGMDMLAFSLVGTDAASNAARAGVSFERVCEAIRMVRAAQRGRSGRAVSGENFPEVHLAYLMLADRIEAAAGLPRLMEELDVRMAVVSTLDYIAAPSQAVLAFAPEETDKIARARAVLERAAAEAATGGREIYYALPGPRAVADAGGCRENVTRSLYVDADGALSPCVYLNVPAGEDGPRRRVFGNARDGDPWELWNGETFREFRAALANNAPDACCLACPKRFEA</sequence>
<comment type="caution">
    <text evidence="8">The sequence shown here is derived from an EMBL/GenBank/DDBJ whole genome shotgun (WGS) entry which is preliminary data.</text>
</comment>
<accession>A0A6L5XKV5</accession>
<dbReference type="SUPFAM" id="SSF102114">
    <property type="entry name" value="Radical SAM enzymes"/>
    <property type="match status" value="1"/>
</dbReference>
<evidence type="ECO:0000256" key="6">
    <source>
        <dbReference type="ARBA" id="ARBA00023014"/>
    </source>
</evidence>
<dbReference type="Pfam" id="PF13186">
    <property type="entry name" value="SPASM"/>
    <property type="match status" value="1"/>
</dbReference>
<evidence type="ECO:0000313" key="8">
    <source>
        <dbReference type="EMBL" id="MSS27893.1"/>
    </source>
</evidence>
<dbReference type="EMBL" id="VUMH01000006">
    <property type="protein sequence ID" value="MSS27893.1"/>
    <property type="molecule type" value="Genomic_DNA"/>
</dbReference>
<reference evidence="8 9" key="1">
    <citation type="submission" date="2019-09" db="EMBL/GenBank/DDBJ databases">
        <title>In-depth cultivation of the pig gut microbiome towards novel bacterial diversity and tailored functional studies.</title>
        <authorList>
            <person name="Wylensek D."/>
            <person name="Hitch T.C.A."/>
            <person name="Clavel T."/>
        </authorList>
    </citation>
    <scope>NUCLEOTIDE SEQUENCE [LARGE SCALE GENOMIC DNA]</scope>
    <source>
        <strain evidence="8 9">PG-178-WT-4</strain>
    </source>
</reference>
<evidence type="ECO:0000256" key="5">
    <source>
        <dbReference type="ARBA" id="ARBA00023004"/>
    </source>
</evidence>
<evidence type="ECO:0000256" key="1">
    <source>
        <dbReference type="ARBA" id="ARBA00001966"/>
    </source>
</evidence>
<dbReference type="InterPro" id="IPR058240">
    <property type="entry name" value="rSAM_sf"/>
</dbReference>
<dbReference type="PANTHER" id="PTHR11228">
    <property type="entry name" value="RADICAL SAM DOMAIN PROTEIN"/>
    <property type="match status" value="1"/>
</dbReference>
<evidence type="ECO:0000256" key="3">
    <source>
        <dbReference type="ARBA" id="ARBA00022691"/>
    </source>
</evidence>
<keyword evidence="3" id="KW-0949">S-adenosyl-L-methionine</keyword>
<keyword evidence="2" id="KW-0004">4Fe-4S</keyword>
<dbReference type="GO" id="GO:0046872">
    <property type="term" value="F:metal ion binding"/>
    <property type="evidence" value="ECO:0007669"/>
    <property type="project" value="UniProtKB-KW"/>
</dbReference>
<keyword evidence="9" id="KW-1185">Reference proteome</keyword>
<dbReference type="InterPro" id="IPR050377">
    <property type="entry name" value="Radical_SAM_PqqE_MftC-like"/>
</dbReference>
<comment type="cofactor">
    <cofactor evidence="1">
        <name>[4Fe-4S] cluster</name>
        <dbReference type="ChEBI" id="CHEBI:49883"/>
    </cofactor>
</comment>
<dbReference type="CDD" id="cd01335">
    <property type="entry name" value="Radical_SAM"/>
    <property type="match status" value="1"/>
</dbReference>
<dbReference type="Gene3D" id="3.20.20.70">
    <property type="entry name" value="Aldolase class I"/>
    <property type="match status" value="1"/>
</dbReference>
<dbReference type="Pfam" id="PF04055">
    <property type="entry name" value="Radical_SAM"/>
    <property type="match status" value="1"/>
</dbReference>
<proteinExistence type="predicted"/>
<keyword evidence="4" id="KW-0479">Metal-binding</keyword>
<evidence type="ECO:0000259" key="7">
    <source>
        <dbReference type="PROSITE" id="PS51918"/>
    </source>
</evidence>
<keyword evidence="5" id="KW-0408">Iron</keyword>
<dbReference type="Proteomes" id="UP000477488">
    <property type="component" value="Unassembled WGS sequence"/>
</dbReference>
<name>A0A6L5XKV5_9BACT</name>
<dbReference type="RefSeq" id="WP_288229932.1">
    <property type="nucleotide sequence ID" value="NZ_JAXELC010000040.1"/>
</dbReference>
<gene>
    <name evidence="8" type="ORF">FYJ44_07520</name>
</gene>
<evidence type="ECO:0000256" key="4">
    <source>
        <dbReference type="ARBA" id="ARBA00022723"/>
    </source>
</evidence>
<dbReference type="AlphaFoldDB" id="A0A6L5XKV5"/>
<dbReference type="SFLD" id="SFLDG01387">
    <property type="entry name" value="BtrN-like_SPASM_domain_contain"/>
    <property type="match status" value="1"/>
</dbReference>
<dbReference type="GO" id="GO:0003824">
    <property type="term" value="F:catalytic activity"/>
    <property type="evidence" value="ECO:0007669"/>
    <property type="project" value="InterPro"/>
</dbReference>
<dbReference type="InterPro" id="IPR023885">
    <property type="entry name" value="4Fe4S-binding_SPASM_dom"/>
</dbReference>
<dbReference type="InterPro" id="IPR034391">
    <property type="entry name" value="AdoMet-like_SPASM_containing"/>
</dbReference>